<dbReference type="AlphaFoldDB" id="A0AAV1ZC26"/>
<dbReference type="EMBL" id="CAXIEN010000030">
    <property type="protein sequence ID" value="CAL1267845.1"/>
    <property type="molecule type" value="Genomic_DNA"/>
</dbReference>
<evidence type="ECO:0000313" key="2">
    <source>
        <dbReference type="Proteomes" id="UP001497382"/>
    </source>
</evidence>
<sequence>MLISGRGNGSEWFQARKLIPYKIRLVLGLFHAKSSVEGQESSRWNGVEV</sequence>
<protein>
    <submittedName>
        <fullName evidence="1">Uncharacterized protein</fullName>
    </submittedName>
</protein>
<comment type="caution">
    <text evidence="1">The sequence shown here is derived from an EMBL/GenBank/DDBJ whole genome shotgun (WGS) entry which is preliminary data.</text>
</comment>
<keyword evidence="2" id="KW-1185">Reference proteome</keyword>
<gene>
    <name evidence="1" type="ORF">LARSCL_LOCUS3864</name>
</gene>
<name>A0AAV1ZC26_9ARAC</name>
<reference evidence="1 2" key="1">
    <citation type="submission" date="2024-04" db="EMBL/GenBank/DDBJ databases">
        <authorList>
            <person name="Rising A."/>
            <person name="Reimegard J."/>
            <person name="Sonavane S."/>
            <person name="Akerstrom W."/>
            <person name="Nylinder S."/>
            <person name="Hedman E."/>
            <person name="Kallberg Y."/>
        </authorList>
    </citation>
    <scope>NUCLEOTIDE SEQUENCE [LARGE SCALE GENOMIC DNA]</scope>
</reference>
<organism evidence="1 2">
    <name type="scientific">Larinioides sclopetarius</name>
    <dbReference type="NCBI Taxonomy" id="280406"/>
    <lineage>
        <taxon>Eukaryota</taxon>
        <taxon>Metazoa</taxon>
        <taxon>Ecdysozoa</taxon>
        <taxon>Arthropoda</taxon>
        <taxon>Chelicerata</taxon>
        <taxon>Arachnida</taxon>
        <taxon>Araneae</taxon>
        <taxon>Araneomorphae</taxon>
        <taxon>Entelegynae</taxon>
        <taxon>Araneoidea</taxon>
        <taxon>Araneidae</taxon>
        <taxon>Larinioides</taxon>
    </lineage>
</organism>
<dbReference type="Proteomes" id="UP001497382">
    <property type="component" value="Unassembled WGS sequence"/>
</dbReference>
<proteinExistence type="predicted"/>
<evidence type="ECO:0000313" key="1">
    <source>
        <dbReference type="EMBL" id="CAL1267845.1"/>
    </source>
</evidence>
<accession>A0AAV1ZC26</accession>